<dbReference type="GO" id="GO:0000494">
    <property type="term" value="P:box C/D sno(s)RNA 3'-end processing"/>
    <property type="evidence" value="ECO:0007669"/>
    <property type="project" value="TreeGrafter"/>
</dbReference>
<reference evidence="4" key="1">
    <citation type="submission" date="2016-02" db="EMBL/GenBank/DDBJ databases">
        <title>Draft genome sequence of Microdochium bolleyi, a fungal endophyte of beachgrass.</title>
        <authorList>
            <consortium name="DOE Joint Genome Institute"/>
            <person name="David A.S."/>
            <person name="May G."/>
            <person name="Haridas S."/>
            <person name="Lim J."/>
            <person name="Wang M."/>
            <person name="Labutti K."/>
            <person name="Lipzen A."/>
            <person name="Barry K."/>
            <person name="Grigoriev I.V."/>
        </authorList>
    </citation>
    <scope>NUCLEOTIDE SEQUENCE [LARGE SCALE GENOMIC DNA]</scope>
    <source>
        <strain evidence="4">J235TASD1</strain>
    </source>
</reference>
<dbReference type="InParanoid" id="A0A136IZ94"/>
<dbReference type="GO" id="GO:1990259">
    <property type="term" value="F:histone H2AQ104 methyltransferase activity"/>
    <property type="evidence" value="ECO:0007669"/>
    <property type="project" value="TreeGrafter"/>
</dbReference>
<protein>
    <recommendedName>
        <fullName evidence="2">Swiss Army Knife RNA repair protein HAD domain-containing protein</fullName>
    </recommendedName>
</protein>
<dbReference type="AlphaFoldDB" id="A0A136IZ94"/>
<feature type="domain" description="Swiss Army Knife RNA repair protein HAD" evidence="2">
    <location>
        <begin position="52"/>
        <end position="259"/>
    </location>
</feature>
<evidence type="ECO:0000313" key="4">
    <source>
        <dbReference type="Proteomes" id="UP000070501"/>
    </source>
</evidence>
<sequence>MAHNAAPASGSAQSTFTLTSLSRWSVVNRQLPPAESISAIHIYDFDNTLFKTPLPNPKLWNGQTLGQLGNPDIFINGGWWHDSRILAATGEGADKEEPRGWEGWWNEKIVELVRLSIKQEDALTVLLTGRGEQGFGDLIKRITKSRDLEFDMVGLKPAVGPNNERFRSTMDFKQVFLEHVMETYKHARELRLYEDRQKHVTRFRSFFSEYNQKQRGQNGGVTTRGPISAEVVPVADISTTLDPVVEVAEVQHMVNGHNALVAQGRSGRKLSLKKTVFFTSYMIGHADTKRLFSLVSLPSGDLKLHANQILICPRPCPNDILAKVGGMDAKMTWQVTGTACYENSLWAVSVRPVPEHAPYHTENPTPLVVIALRKGARPADAARIQNWQPVAPQDSFTFETTVGEKVMLRIEPTEDFERNPKRKFEGESEGSGRSRFNTGGNRGGHFHGNRGAGRGGSAGNFRGNNRGGPHGRGGPRGGHGRGGRGGGAGGNGGGKRNNHYQSLDDVGTKENQNGMGSYGGVSYDDSFPALSGQGGGQKGRSQQQHGNGGWANNGASGSGAADMSSLY</sequence>
<dbReference type="GO" id="GO:0031428">
    <property type="term" value="C:box C/D methylation guide snoRNP complex"/>
    <property type="evidence" value="ECO:0007669"/>
    <property type="project" value="TreeGrafter"/>
</dbReference>
<dbReference type="InterPro" id="IPR018812">
    <property type="entry name" value="SAK_HAD"/>
</dbReference>
<feature type="region of interest" description="Disordered" evidence="1">
    <location>
        <begin position="409"/>
        <end position="567"/>
    </location>
</feature>
<evidence type="ECO:0000256" key="1">
    <source>
        <dbReference type="SAM" id="MobiDB-lite"/>
    </source>
</evidence>
<feature type="compositionally biased region" description="Gly residues" evidence="1">
    <location>
        <begin position="465"/>
        <end position="477"/>
    </location>
</feature>
<evidence type="ECO:0000313" key="3">
    <source>
        <dbReference type="EMBL" id="KXJ90233.1"/>
    </source>
</evidence>
<accession>A0A136IZ94</accession>
<proteinExistence type="predicted"/>
<organism evidence="3 4">
    <name type="scientific">Microdochium bolleyi</name>
    <dbReference type="NCBI Taxonomy" id="196109"/>
    <lineage>
        <taxon>Eukaryota</taxon>
        <taxon>Fungi</taxon>
        <taxon>Dikarya</taxon>
        <taxon>Ascomycota</taxon>
        <taxon>Pezizomycotina</taxon>
        <taxon>Sordariomycetes</taxon>
        <taxon>Xylariomycetidae</taxon>
        <taxon>Xylariales</taxon>
        <taxon>Microdochiaceae</taxon>
        <taxon>Microdochium</taxon>
    </lineage>
</organism>
<dbReference type="Pfam" id="PF10307">
    <property type="entry name" value="HAD_SAK_1"/>
    <property type="match status" value="1"/>
</dbReference>
<feature type="compositionally biased region" description="Gly residues" evidence="1">
    <location>
        <begin position="483"/>
        <end position="495"/>
    </location>
</feature>
<dbReference type="GO" id="GO:0008649">
    <property type="term" value="F:rRNA methyltransferase activity"/>
    <property type="evidence" value="ECO:0007669"/>
    <property type="project" value="TreeGrafter"/>
</dbReference>
<dbReference type="GO" id="GO:0032040">
    <property type="term" value="C:small-subunit processome"/>
    <property type="evidence" value="ECO:0007669"/>
    <property type="project" value="TreeGrafter"/>
</dbReference>
<dbReference type="Proteomes" id="UP000070501">
    <property type="component" value="Unassembled WGS sequence"/>
</dbReference>
<dbReference type="GO" id="GO:0003723">
    <property type="term" value="F:RNA binding"/>
    <property type="evidence" value="ECO:0007669"/>
    <property type="project" value="TreeGrafter"/>
</dbReference>
<dbReference type="PANTHER" id="PTHR10335:SF23">
    <property type="entry name" value="OB FOLD-CONTAINING PROTEIN, NUCLEIC ACID BINDING"/>
    <property type="match status" value="1"/>
</dbReference>
<feature type="compositionally biased region" description="Basic and acidic residues" evidence="1">
    <location>
        <begin position="409"/>
        <end position="432"/>
    </location>
</feature>
<keyword evidence="4" id="KW-1185">Reference proteome</keyword>
<gene>
    <name evidence="3" type="ORF">Micbo1qcDRAFT_205847</name>
</gene>
<name>A0A136IZ94_9PEZI</name>
<dbReference type="PANTHER" id="PTHR10335">
    <property type="entry name" value="RRNA 2-O-METHYLTRANSFERASE FIBRILLARIN"/>
    <property type="match status" value="1"/>
</dbReference>
<dbReference type="EMBL" id="KQ964253">
    <property type="protein sequence ID" value="KXJ90233.1"/>
    <property type="molecule type" value="Genomic_DNA"/>
</dbReference>
<dbReference type="OrthoDB" id="5596992at2759"/>
<evidence type="ECO:0000259" key="2">
    <source>
        <dbReference type="Pfam" id="PF10307"/>
    </source>
</evidence>
<feature type="compositionally biased region" description="Low complexity" evidence="1">
    <location>
        <begin position="552"/>
        <end position="561"/>
    </location>
</feature>